<evidence type="ECO:0000259" key="7">
    <source>
        <dbReference type="Pfam" id="PF04545"/>
    </source>
</evidence>
<dbReference type="NCBIfam" id="TIGR02937">
    <property type="entry name" value="sigma70-ECF"/>
    <property type="match status" value="1"/>
</dbReference>
<dbReference type="CDD" id="cd06171">
    <property type="entry name" value="Sigma70_r4"/>
    <property type="match status" value="1"/>
</dbReference>
<reference evidence="8 9" key="1">
    <citation type="submission" date="2015-02" db="EMBL/GenBank/DDBJ databases">
        <title>Draft genome of a novel marine cyanobacterium (Chroococcales) isolated from South Atlantic Ocean.</title>
        <authorList>
            <person name="Rigonato J."/>
            <person name="Alvarenga D.O."/>
            <person name="Branco L.H."/>
            <person name="Varani A.M."/>
            <person name="Brandini F.P."/>
            <person name="Fiore M.F."/>
        </authorList>
    </citation>
    <scope>NUCLEOTIDE SEQUENCE [LARGE SCALE GENOMIC DNA]</scope>
    <source>
        <strain evidence="8 9">CENA595</strain>
    </source>
</reference>
<evidence type="ECO:0000256" key="4">
    <source>
        <dbReference type="ARBA" id="ARBA00023125"/>
    </source>
</evidence>
<comment type="caution">
    <text evidence="8">The sequence shown here is derived from an EMBL/GenBank/DDBJ whole genome shotgun (WGS) entry which is preliminary data.</text>
</comment>
<dbReference type="NCBIfam" id="NF009172">
    <property type="entry name" value="PRK12519.1"/>
    <property type="match status" value="1"/>
</dbReference>
<name>A0A0D8ZUF0_9CYAN</name>
<evidence type="ECO:0000256" key="3">
    <source>
        <dbReference type="ARBA" id="ARBA00023082"/>
    </source>
</evidence>
<evidence type="ECO:0000313" key="8">
    <source>
        <dbReference type="EMBL" id="KJH72022.1"/>
    </source>
</evidence>
<dbReference type="GO" id="GO:0016987">
    <property type="term" value="F:sigma factor activity"/>
    <property type="evidence" value="ECO:0007669"/>
    <property type="project" value="UniProtKB-KW"/>
</dbReference>
<dbReference type="InterPro" id="IPR007627">
    <property type="entry name" value="RNA_pol_sigma70_r2"/>
</dbReference>
<dbReference type="InterPro" id="IPR013324">
    <property type="entry name" value="RNA_pol_sigma_r3/r4-like"/>
</dbReference>
<dbReference type="SUPFAM" id="SSF88659">
    <property type="entry name" value="Sigma3 and sigma4 domains of RNA polymerase sigma factors"/>
    <property type="match status" value="1"/>
</dbReference>
<evidence type="ECO:0000256" key="5">
    <source>
        <dbReference type="ARBA" id="ARBA00023163"/>
    </source>
</evidence>
<dbReference type="InterPro" id="IPR014284">
    <property type="entry name" value="RNA_pol_sigma-70_dom"/>
</dbReference>
<keyword evidence="5" id="KW-0804">Transcription</keyword>
<dbReference type="GO" id="GO:0003677">
    <property type="term" value="F:DNA binding"/>
    <property type="evidence" value="ECO:0007669"/>
    <property type="project" value="UniProtKB-KW"/>
</dbReference>
<dbReference type="AlphaFoldDB" id="A0A0D8ZUF0"/>
<accession>A0A0D8ZUF0</accession>
<organism evidence="8 9">
    <name type="scientific">Aliterella atlantica CENA595</name>
    <dbReference type="NCBI Taxonomy" id="1618023"/>
    <lineage>
        <taxon>Bacteria</taxon>
        <taxon>Bacillati</taxon>
        <taxon>Cyanobacteriota</taxon>
        <taxon>Cyanophyceae</taxon>
        <taxon>Chroococcidiopsidales</taxon>
        <taxon>Aliterellaceae</taxon>
        <taxon>Aliterella</taxon>
    </lineage>
</organism>
<evidence type="ECO:0000256" key="2">
    <source>
        <dbReference type="ARBA" id="ARBA00023015"/>
    </source>
</evidence>
<dbReference type="GO" id="GO:0006352">
    <property type="term" value="P:DNA-templated transcription initiation"/>
    <property type="evidence" value="ECO:0007669"/>
    <property type="project" value="InterPro"/>
</dbReference>
<dbReference type="SUPFAM" id="SSF88946">
    <property type="entry name" value="Sigma2 domain of RNA polymerase sigma factors"/>
    <property type="match status" value="1"/>
</dbReference>
<dbReference type="Pfam" id="PF04545">
    <property type="entry name" value="Sigma70_r4"/>
    <property type="match status" value="1"/>
</dbReference>
<evidence type="ECO:0000313" key="9">
    <source>
        <dbReference type="Proteomes" id="UP000032452"/>
    </source>
</evidence>
<sequence length="196" mass="22555">MDSDSLKFRFDNSLQQKDLELLQALKLGETSALSKLYDRYGAVVYGLALKILKDAQEAEDLTQEVFVTLWHNNTYNPARGSLSNYLVVVTRSRAIDKLRSRTSRRKFLERWRQTTNTQPFSLSASEQIDIWDTSQHVRAALAQLPERQRQILEMAYFQDLSQSEIAKTLDIPLGTVKTSARQALKKLRDILSFLTK</sequence>
<feature type="domain" description="RNA polymerase sigma-70 region 2" evidence="6">
    <location>
        <begin position="36"/>
        <end position="102"/>
    </location>
</feature>
<evidence type="ECO:0000259" key="6">
    <source>
        <dbReference type="Pfam" id="PF04542"/>
    </source>
</evidence>
<dbReference type="PANTHER" id="PTHR43133">
    <property type="entry name" value="RNA POLYMERASE ECF-TYPE SIGMA FACTO"/>
    <property type="match status" value="1"/>
</dbReference>
<dbReference type="Pfam" id="PF04542">
    <property type="entry name" value="Sigma70_r2"/>
    <property type="match status" value="1"/>
</dbReference>
<gene>
    <name evidence="8" type="ORF">UH38_09480</name>
</gene>
<keyword evidence="3" id="KW-0731">Sigma factor</keyword>
<dbReference type="Proteomes" id="UP000032452">
    <property type="component" value="Unassembled WGS sequence"/>
</dbReference>
<dbReference type="Gene3D" id="1.10.1740.10">
    <property type="match status" value="1"/>
</dbReference>
<dbReference type="EMBL" id="JYON01000008">
    <property type="protein sequence ID" value="KJH72022.1"/>
    <property type="molecule type" value="Genomic_DNA"/>
</dbReference>
<dbReference type="PANTHER" id="PTHR43133:SF62">
    <property type="entry name" value="RNA POLYMERASE SIGMA FACTOR SIGZ"/>
    <property type="match status" value="1"/>
</dbReference>
<evidence type="ECO:0000256" key="1">
    <source>
        <dbReference type="ARBA" id="ARBA00010641"/>
    </source>
</evidence>
<dbReference type="InterPro" id="IPR007630">
    <property type="entry name" value="RNA_pol_sigma70_r4"/>
</dbReference>
<keyword evidence="9" id="KW-1185">Reference proteome</keyword>
<keyword evidence="4" id="KW-0238">DNA-binding</keyword>
<dbReference type="InterPro" id="IPR013325">
    <property type="entry name" value="RNA_pol_sigma_r2"/>
</dbReference>
<protein>
    <submittedName>
        <fullName evidence="8">RNA polymerase sigma factor</fullName>
    </submittedName>
</protein>
<dbReference type="InterPro" id="IPR036388">
    <property type="entry name" value="WH-like_DNA-bd_sf"/>
</dbReference>
<feature type="domain" description="RNA polymerase sigma-70 region 4" evidence="7">
    <location>
        <begin position="140"/>
        <end position="188"/>
    </location>
</feature>
<dbReference type="PATRIC" id="fig|1618023.3.peg.3644"/>
<dbReference type="Gene3D" id="1.10.10.10">
    <property type="entry name" value="Winged helix-like DNA-binding domain superfamily/Winged helix DNA-binding domain"/>
    <property type="match status" value="1"/>
</dbReference>
<dbReference type="InterPro" id="IPR039425">
    <property type="entry name" value="RNA_pol_sigma-70-like"/>
</dbReference>
<keyword evidence="2" id="KW-0805">Transcription regulation</keyword>
<comment type="similarity">
    <text evidence="1">Belongs to the sigma-70 factor family. ECF subfamily.</text>
</comment>
<proteinExistence type="inferred from homology"/>
<dbReference type="STRING" id="1618023.UH38_09480"/>